<dbReference type="PANTHER" id="PTHR23028">
    <property type="entry name" value="ACETYLTRANSFERASE"/>
    <property type="match status" value="1"/>
</dbReference>
<comment type="caution">
    <text evidence="2">The sequence shown here is derived from an EMBL/GenBank/DDBJ whole genome shotgun (WGS) entry which is preliminary data.</text>
</comment>
<dbReference type="InterPro" id="IPR002656">
    <property type="entry name" value="Acyl_transf_3_dom"/>
</dbReference>
<organism evidence="2 3">
    <name type="scientific">Escherichia coli</name>
    <dbReference type="NCBI Taxonomy" id="562"/>
    <lineage>
        <taxon>Bacteria</taxon>
        <taxon>Pseudomonadati</taxon>
        <taxon>Pseudomonadota</taxon>
        <taxon>Gammaproteobacteria</taxon>
        <taxon>Enterobacterales</taxon>
        <taxon>Enterobacteriaceae</taxon>
        <taxon>Escherichia</taxon>
    </lineage>
</organism>
<name>A0A229AH12_ECOLX</name>
<keyword evidence="2" id="KW-0808">Transferase</keyword>
<dbReference type="GO" id="GO:0016747">
    <property type="term" value="F:acyltransferase activity, transferring groups other than amino-acyl groups"/>
    <property type="evidence" value="ECO:0007669"/>
    <property type="project" value="InterPro"/>
</dbReference>
<gene>
    <name evidence="2" type="ORF">EIA08_14280</name>
</gene>
<dbReference type="InterPro" id="IPR050879">
    <property type="entry name" value="Acyltransferase_3"/>
</dbReference>
<protein>
    <submittedName>
        <fullName evidence="2">Acyltransferase</fullName>
    </submittedName>
</protein>
<reference evidence="2 3" key="1">
    <citation type="submission" date="2018-11" db="EMBL/GenBank/DDBJ databases">
        <title>Enterobacteriaceae from Patient.</title>
        <authorList>
            <person name="Shen C."/>
            <person name="Yang Y."/>
            <person name="Tian G."/>
        </authorList>
    </citation>
    <scope>NUCLEOTIDE SEQUENCE [LARGE SCALE GENOMIC DNA]</scope>
    <source>
        <strain evidence="2 3">GBGD28</strain>
    </source>
</reference>
<dbReference type="EMBL" id="RQTU01000012">
    <property type="protein sequence ID" value="RRD74914.1"/>
    <property type="molecule type" value="Genomic_DNA"/>
</dbReference>
<sequence>MCEELMVQQLTTPSRDHALDGIRGIACLIVLISHFMQFFLPSVFVQNQIDHYGEKYISETPFNILYNGHFAVMLFFVLSGMVLSIPFFKGKGLEWYSKSIIKRYPRLAIPTIASTIFSFILMTTIGFHSSETAVYSLSQVIPAMPTTMTLLNAVWEGGIGTYFYGVQTLNPVLWTIHTELVGSILVLVLVPLVCTTRIRFAFYTLGIVVFSSSHLIGFILGVICADVSVNIKKINTTIIFMFILLGCYLGSYPYFITEHSIWINNSDITYFDLRIVSQAFGSMFLIIAIDKSIVISNLFKTKTCKFLGDVSYSLYLVHFPLIASISSLIVIKLGDAGVSYGKSLLITFPITLLSSILAALIFKLLIDDNAIKFSNYLSNKILPKNNVQAAKYAP</sequence>
<feature type="domain" description="Acyltransferase 3" evidence="1">
    <location>
        <begin position="17"/>
        <end position="361"/>
    </location>
</feature>
<dbReference type="AlphaFoldDB" id="A0A229AH12"/>
<proteinExistence type="predicted"/>
<evidence type="ECO:0000313" key="3">
    <source>
        <dbReference type="Proteomes" id="UP000271008"/>
    </source>
</evidence>
<accession>A0A229AH12</accession>
<dbReference type="Proteomes" id="UP000271008">
    <property type="component" value="Unassembled WGS sequence"/>
</dbReference>
<dbReference type="Pfam" id="PF01757">
    <property type="entry name" value="Acyl_transf_3"/>
    <property type="match status" value="1"/>
</dbReference>
<evidence type="ECO:0000313" key="2">
    <source>
        <dbReference type="EMBL" id="RRD74914.1"/>
    </source>
</evidence>
<keyword evidence="2" id="KW-0012">Acyltransferase</keyword>
<evidence type="ECO:0000259" key="1">
    <source>
        <dbReference type="Pfam" id="PF01757"/>
    </source>
</evidence>
<dbReference type="PANTHER" id="PTHR23028:SF134">
    <property type="entry name" value="PUTATIVE (AFU_ORTHOLOGUE AFUA_4G08520)-RELATED"/>
    <property type="match status" value="1"/>
</dbReference>